<comment type="similarity">
    <text evidence="4">Belongs to the HypA/HybF family.</text>
</comment>
<keyword evidence="2 4" id="KW-0479">Metal-binding</keyword>
<evidence type="ECO:0000256" key="3">
    <source>
        <dbReference type="ARBA" id="ARBA00022833"/>
    </source>
</evidence>
<comment type="caution">
    <text evidence="5">The sequence shown here is derived from an EMBL/GenBank/DDBJ whole genome shotgun (WGS) entry which is preliminary data.</text>
</comment>
<dbReference type="GO" id="GO:0008270">
    <property type="term" value="F:zinc ion binding"/>
    <property type="evidence" value="ECO:0007669"/>
    <property type="project" value="UniProtKB-UniRule"/>
</dbReference>
<dbReference type="GO" id="GO:0051604">
    <property type="term" value="P:protein maturation"/>
    <property type="evidence" value="ECO:0007669"/>
    <property type="project" value="InterPro"/>
</dbReference>
<evidence type="ECO:0000256" key="4">
    <source>
        <dbReference type="HAMAP-Rule" id="MF_00213"/>
    </source>
</evidence>
<keyword evidence="1 4" id="KW-0533">Nickel</keyword>
<dbReference type="AlphaFoldDB" id="A0A3R9PE43"/>
<name>A0A3R9PE43_9CREN</name>
<keyword evidence="3 4" id="KW-0862">Zinc</keyword>
<dbReference type="HAMAP" id="MF_00213">
    <property type="entry name" value="HypA_HybF"/>
    <property type="match status" value="1"/>
</dbReference>
<comment type="function">
    <text evidence="4">Involved in the maturation of [NiFe] hydrogenases. Required for nickel insertion into the metal center of the hydrogenase.</text>
</comment>
<dbReference type="PIRSF" id="PIRSF004761">
    <property type="entry name" value="Hydrgn_mat_HypA"/>
    <property type="match status" value="1"/>
</dbReference>
<dbReference type="Gene3D" id="3.30.2320.80">
    <property type="match status" value="1"/>
</dbReference>
<feature type="binding site" evidence="4">
    <location>
        <position position="125"/>
    </location>
    <ligand>
        <name>Zn(2+)</name>
        <dbReference type="ChEBI" id="CHEBI:29105"/>
    </ligand>
</feature>
<evidence type="ECO:0000256" key="1">
    <source>
        <dbReference type="ARBA" id="ARBA00022596"/>
    </source>
</evidence>
<dbReference type="NCBIfam" id="NF003008">
    <property type="entry name" value="PRK03824.1"/>
    <property type="match status" value="1"/>
</dbReference>
<evidence type="ECO:0000313" key="5">
    <source>
        <dbReference type="EMBL" id="RSN69513.1"/>
    </source>
</evidence>
<dbReference type="InterPro" id="IPR000688">
    <property type="entry name" value="HypA/HybF"/>
</dbReference>
<dbReference type="PANTHER" id="PTHR34535:SF3">
    <property type="entry name" value="HYDROGENASE MATURATION FACTOR HYPA"/>
    <property type="match status" value="1"/>
</dbReference>
<gene>
    <name evidence="4 5" type="primary">hypA</name>
    <name evidence="5" type="ORF">D9Q81_02600</name>
</gene>
<proteinExistence type="inferred from homology"/>
<dbReference type="GO" id="GO:0016151">
    <property type="term" value="F:nickel cation binding"/>
    <property type="evidence" value="ECO:0007669"/>
    <property type="project" value="UniProtKB-UniRule"/>
</dbReference>
<feature type="binding site" evidence="4">
    <location>
        <position position="5"/>
    </location>
    <ligand>
        <name>Ni(2+)</name>
        <dbReference type="ChEBI" id="CHEBI:49786"/>
    </ligand>
</feature>
<dbReference type="PANTHER" id="PTHR34535">
    <property type="entry name" value="HYDROGENASE MATURATION FACTOR HYPA"/>
    <property type="match status" value="1"/>
</dbReference>
<evidence type="ECO:0000313" key="6">
    <source>
        <dbReference type="Proteomes" id="UP000278149"/>
    </source>
</evidence>
<organism evidence="5 6">
    <name type="scientific">Candidatus Korarchaeum cryptofilum</name>
    <dbReference type="NCBI Taxonomy" id="498846"/>
    <lineage>
        <taxon>Archaea</taxon>
        <taxon>Thermoproteota</taxon>
        <taxon>Candidatus Korarchaeia</taxon>
        <taxon>Candidatus Korarchaeales</taxon>
        <taxon>Candidatus Korarchaeaceae</taxon>
        <taxon>Candidatus Korarchaeum</taxon>
    </lineage>
</organism>
<feature type="binding site" evidence="4">
    <location>
        <position position="76"/>
    </location>
    <ligand>
        <name>Zn(2+)</name>
        <dbReference type="ChEBI" id="CHEBI:29105"/>
    </ligand>
</feature>
<reference evidence="5 6" key="1">
    <citation type="submission" date="2018-10" db="EMBL/GenBank/DDBJ databases">
        <title>Co-occurring genomic capacity for anaerobic methane metabolism and dissimilatory sulfite reduction discovered in the Korarchaeota.</title>
        <authorList>
            <person name="Mckay L.J."/>
            <person name="Dlakic M."/>
            <person name="Fields M.W."/>
            <person name="Delmont T.O."/>
            <person name="Eren A.M."/>
            <person name="Jay Z.J."/>
            <person name="Klingelsmith K.B."/>
            <person name="Rusch D.B."/>
            <person name="Inskeep W.P."/>
        </authorList>
    </citation>
    <scope>NUCLEOTIDE SEQUENCE [LARGE SCALE GENOMIC DNA]</scope>
    <source>
        <strain evidence="5 6">WS</strain>
    </source>
</reference>
<protein>
    <recommendedName>
        <fullName evidence="4">Hydrogenase maturation factor HypA</fullName>
    </recommendedName>
</protein>
<evidence type="ECO:0000256" key="2">
    <source>
        <dbReference type="ARBA" id="ARBA00022723"/>
    </source>
</evidence>
<accession>A0A3R9PE43</accession>
<feature type="binding site" evidence="4">
    <location>
        <position position="122"/>
    </location>
    <ligand>
        <name>Zn(2+)</name>
        <dbReference type="ChEBI" id="CHEBI:29105"/>
    </ligand>
</feature>
<dbReference type="Pfam" id="PF01155">
    <property type="entry name" value="HypA"/>
    <property type="match status" value="1"/>
</dbReference>
<sequence length="147" mass="16917">MRGMHEWSLAEAILDALTSLMEQESMKKISEVEILYGEMMELELDILKFALEELSKETPMKDTKFIFSEERASFRCNSCGYRWNFEQAHSSLSEELGIRELAGERESPIHFIPELAQALMRCPNCGSRDFEIESGKGIRISRIVFEG</sequence>
<feature type="binding site" evidence="4">
    <location>
        <position position="79"/>
    </location>
    <ligand>
        <name>Zn(2+)</name>
        <dbReference type="ChEBI" id="CHEBI:29105"/>
    </ligand>
</feature>
<dbReference type="Proteomes" id="UP000278149">
    <property type="component" value="Unassembled WGS sequence"/>
</dbReference>
<dbReference type="EMBL" id="RCOR01000018">
    <property type="protein sequence ID" value="RSN69513.1"/>
    <property type="molecule type" value="Genomic_DNA"/>
</dbReference>